<comment type="caution">
    <text evidence="23">The sequence shown here is derived from an EMBL/GenBank/DDBJ whole genome shotgun (WGS) entry which is preliminary data.</text>
</comment>
<proteinExistence type="predicted"/>
<evidence type="ECO:0000256" key="20">
    <source>
        <dbReference type="ARBA" id="ARBA00034003"/>
    </source>
</evidence>
<evidence type="ECO:0000256" key="18">
    <source>
        <dbReference type="ARBA" id="ARBA00023268"/>
    </source>
</evidence>
<dbReference type="NCBIfam" id="TIGR02778">
    <property type="entry name" value="ligD_pol"/>
    <property type="match status" value="1"/>
</dbReference>
<keyword evidence="4" id="KW-0808">Transferase</keyword>
<dbReference type="EMBL" id="JAARLZ010000006">
    <property type="protein sequence ID" value="NII07383.1"/>
    <property type="molecule type" value="Genomic_DNA"/>
</dbReference>
<dbReference type="NCBIfam" id="TIGR02776">
    <property type="entry name" value="NHEJ_ligase_prk"/>
    <property type="match status" value="1"/>
</dbReference>
<keyword evidence="14" id="KW-0238">DNA-binding</keyword>
<dbReference type="InterPro" id="IPR012310">
    <property type="entry name" value="DNA_ligase_ATP-dep_cent"/>
</dbReference>
<evidence type="ECO:0000256" key="2">
    <source>
        <dbReference type="ARBA" id="ARBA00012727"/>
    </source>
</evidence>
<dbReference type="InterPro" id="IPR014143">
    <property type="entry name" value="NHEJ_ligase_prk"/>
</dbReference>
<dbReference type="SUPFAM" id="SSF50249">
    <property type="entry name" value="Nucleic acid-binding proteins"/>
    <property type="match status" value="1"/>
</dbReference>
<dbReference type="SUPFAM" id="SSF56091">
    <property type="entry name" value="DNA ligase/mRNA capping enzyme, catalytic domain"/>
    <property type="match status" value="1"/>
</dbReference>
<name>A0A7X5ZIX9_9GAMM</name>
<dbReference type="InterPro" id="IPR012340">
    <property type="entry name" value="NA-bd_OB-fold"/>
</dbReference>
<dbReference type="Proteomes" id="UP000490980">
    <property type="component" value="Unassembled WGS sequence"/>
</dbReference>
<evidence type="ECO:0000256" key="6">
    <source>
        <dbReference type="ARBA" id="ARBA00022722"/>
    </source>
</evidence>
<dbReference type="PANTHER" id="PTHR42705">
    <property type="entry name" value="BIFUNCTIONAL NON-HOMOLOGOUS END JOINING PROTEIN LIGD"/>
    <property type="match status" value="1"/>
</dbReference>
<dbReference type="GO" id="GO:0006281">
    <property type="term" value="P:DNA repair"/>
    <property type="evidence" value="ECO:0007669"/>
    <property type="project" value="UniProtKB-KW"/>
</dbReference>
<dbReference type="EC" id="6.5.1.1" evidence="2"/>
<dbReference type="InterPro" id="IPR014146">
    <property type="entry name" value="LigD_ligase_dom"/>
</dbReference>
<dbReference type="Gene3D" id="3.90.920.10">
    <property type="entry name" value="DNA primase, PRIM domain"/>
    <property type="match status" value="1"/>
</dbReference>
<evidence type="ECO:0000256" key="19">
    <source>
        <dbReference type="ARBA" id="ARBA00029943"/>
    </source>
</evidence>
<evidence type="ECO:0000256" key="8">
    <source>
        <dbReference type="ARBA" id="ARBA00022741"/>
    </source>
</evidence>
<feature type="region of interest" description="Disordered" evidence="21">
    <location>
        <begin position="1"/>
        <end position="26"/>
    </location>
</feature>
<keyword evidence="8" id="KW-0547">Nucleotide-binding</keyword>
<dbReference type="GO" id="GO:0005524">
    <property type="term" value="F:ATP binding"/>
    <property type="evidence" value="ECO:0007669"/>
    <property type="project" value="UniProtKB-KW"/>
</dbReference>
<dbReference type="Pfam" id="PF04679">
    <property type="entry name" value="DNA_ligase_A_C"/>
    <property type="match status" value="1"/>
</dbReference>
<feature type="domain" description="ATP-dependent DNA ligase family profile" evidence="22">
    <location>
        <begin position="316"/>
        <end position="455"/>
    </location>
</feature>
<keyword evidence="5" id="KW-0548">Nucleotidyltransferase</keyword>
<evidence type="ECO:0000256" key="13">
    <source>
        <dbReference type="ARBA" id="ARBA00022932"/>
    </source>
</evidence>
<keyword evidence="6" id="KW-0540">Nuclease</keyword>
<dbReference type="InterPro" id="IPR014145">
    <property type="entry name" value="LigD_pol_dom"/>
</dbReference>
<evidence type="ECO:0000259" key="22">
    <source>
        <dbReference type="PROSITE" id="PS50160"/>
    </source>
</evidence>
<evidence type="ECO:0000313" key="24">
    <source>
        <dbReference type="Proteomes" id="UP000490980"/>
    </source>
</evidence>
<evidence type="ECO:0000256" key="10">
    <source>
        <dbReference type="ARBA" id="ARBA00022801"/>
    </source>
</evidence>
<evidence type="ECO:0000256" key="11">
    <source>
        <dbReference type="ARBA" id="ARBA00022839"/>
    </source>
</evidence>
<keyword evidence="15" id="KW-0233">DNA recombination</keyword>
<dbReference type="GO" id="GO:0003677">
    <property type="term" value="F:DNA binding"/>
    <property type="evidence" value="ECO:0007669"/>
    <property type="project" value="UniProtKB-KW"/>
</dbReference>
<feature type="compositionally biased region" description="Basic and acidic residues" evidence="21">
    <location>
        <begin position="1"/>
        <end position="24"/>
    </location>
</feature>
<keyword evidence="12" id="KW-0067">ATP-binding</keyword>
<reference evidence="23 24" key="1">
    <citation type="submission" date="2020-03" db="EMBL/GenBank/DDBJ databases">
        <authorList>
            <person name="Lai Q."/>
        </authorList>
    </citation>
    <scope>NUCLEOTIDE SEQUENCE [LARGE SCALE GENOMIC DNA]</scope>
    <source>
        <strain evidence="23 24">CCUG 25036</strain>
    </source>
</reference>
<protein>
    <recommendedName>
        <fullName evidence="2">DNA ligase (ATP)</fullName>
        <ecNumber evidence="2">6.5.1.1</ecNumber>
    </recommendedName>
    <alternativeName>
        <fullName evidence="19">NHEJ DNA polymerase</fullName>
    </alternativeName>
</protein>
<organism evidence="23 24">
    <name type="scientific">Luteibacter anthropi</name>
    <dbReference type="NCBI Taxonomy" id="564369"/>
    <lineage>
        <taxon>Bacteria</taxon>
        <taxon>Pseudomonadati</taxon>
        <taxon>Pseudomonadota</taxon>
        <taxon>Gammaproteobacteria</taxon>
        <taxon>Lysobacterales</taxon>
        <taxon>Rhodanobacteraceae</taxon>
        <taxon>Luteibacter</taxon>
    </lineage>
</organism>
<keyword evidence="9" id="KW-0227">DNA damage</keyword>
<sequence length="826" mass="91454">MSLHEYRRKRDFDRTNEPGPDRAGGRGHRAIFVVQLHHASTRHFDFRLQVGDALKSWAVPKGPSFDPAVKRLAVEVEDHPVPYADFEGDIEEGYGKGHVDIFDKGVWTSAGDVEAQLAKGHLTFELFGERLKGGWHLVRSSKRERQPTWFLIKADDAFASDLEADDLLDGRMRASTKRAGKGRAAVRRSTKTSRLPRKQSSWNALARELDVLDGARDASPSDRFLAPQLTRLRDAPPQGDGWIHEVKWDGYRLTATVVDGRVAVWSRNGLFWNERVPEIVQAIEALGLSSARFDGELVAFDAKGRSDFNALQKTLAGEGQAPLAYVMFDMPYLLGKDLAYVPLIQRKALLERVIEHAPAQLRYSSHHAGDGPAVFDQAIAHQLEGIISKRAEGIYDPGSRDDWLKIKRLDSDEFAVVGFTRAKGSRLALGSLLLAKPGKGKRWNYVGRVGTGFSDDLLRELGRDFARKGHETPPVPLDGVDPLLQGEQWVKPAVVAEVFFRGYSGGGLLRQASLKALRFDKSPDDLQTTDAAEDTPMIAITHPERLVYPGDGITKQKVVDYYRAVMDWILPPIVDRPLSIVRCPDGIDGAMFFQKHALSGLKRAGLTRIAEKKGGHAEYLYPQDAEGLIELVQFGAVEFHPWGAHIADPDRADRIVFDLDPGDGVAWGRVVEAARTVRSLLDALGLVSFVRTSGGKGLHVVVPLKPASDWDTVKLFARGFAEAMAGTQPTEFVATATRSLRKGKIYIDYLRNGRGATAIASYSLRARAGAPVATPLRWDELGKLRSGSDFDIHSMPKRLARLKSDPWSAIDEVGQSMDDVGRRFHR</sequence>
<dbReference type="GO" id="GO:0003910">
    <property type="term" value="F:DNA ligase (ATP) activity"/>
    <property type="evidence" value="ECO:0007669"/>
    <property type="project" value="UniProtKB-EC"/>
</dbReference>
<keyword evidence="17" id="KW-0464">Manganese</keyword>
<dbReference type="CDD" id="cd04862">
    <property type="entry name" value="PaeLigD_Pol_like"/>
    <property type="match status" value="1"/>
</dbReference>
<dbReference type="Gene3D" id="2.40.50.140">
    <property type="entry name" value="Nucleic acid-binding proteins"/>
    <property type="match status" value="1"/>
</dbReference>
<evidence type="ECO:0000256" key="9">
    <source>
        <dbReference type="ARBA" id="ARBA00022763"/>
    </source>
</evidence>
<dbReference type="InterPro" id="IPR014144">
    <property type="entry name" value="LigD_PE_domain"/>
</dbReference>
<keyword evidence="3 23" id="KW-0436">Ligase</keyword>
<dbReference type="RefSeq" id="WP_166949198.1">
    <property type="nucleotide sequence ID" value="NZ_JAARLZ010000006.1"/>
</dbReference>
<dbReference type="Pfam" id="PF21686">
    <property type="entry name" value="LigD_Prim-Pol"/>
    <property type="match status" value="1"/>
</dbReference>
<dbReference type="InterPro" id="IPR052171">
    <property type="entry name" value="NHEJ_LigD"/>
</dbReference>
<dbReference type="PROSITE" id="PS50160">
    <property type="entry name" value="DNA_LIGASE_A3"/>
    <property type="match status" value="1"/>
</dbReference>
<dbReference type="InterPro" id="IPR033651">
    <property type="entry name" value="PaeLigD_Pol-like"/>
</dbReference>
<dbReference type="AlphaFoldDB" id="A0A7X5ZIX9"/>
<dbReference type="Gene3D" id="3.30.1490.70">
    <property type="match status" value="1"/>
</dbReference>
<keyword evidence="18" id="KW-0511">Multifunctional enzyme</keyword>
<comment type="catalytic activity">
    <reaction evidence="20">
        <text>ATP + (deoxyribonucleotide)n-3'-hydroxyl + 5'-phospho-(deoxyribonucleotide)m = (deoxyribonucleotide)n+m + AMP + diphosphate.</text>
        <dbReference type="EC" id="6.5.1.1"/>
    </reaction>
</comment>
<dbReference type="Gene3D" id="3.30.470.30">
    <property type="entry name" value="DNA ligase/mRNA capping enzyme"/>
    <property type="match status" value="1"/>
</dbReference>
<evidence type="ECO:0000313" key="23">
    <source>
        <dbReference type="EMBL" id="NII07383.1"/>
    </source>
</evidence>
<evidence type="ECO:0000256" key="3">
    <source>
        <dbReference type="ARBA" id="ARBA00022598"/>
    </source>
</evidence>
<evidence type="ECO:0000256" key="16">
    <source>
        <dbReference type="ARBA" id="ARBA00023204"/>
    </source>
</evidence>
<evidence type="ECO:0000256" key="21">
    <source>
        <dbReference type="SAM" id="MobiDB-lite"/>
    </source>
</evidence>
<evidence type="ECO:0000256" key="14">
    <source>
        <dbReference type="ARBA" id="ARBA00023125"/>
    </source>
</evidence>
<keyword evidence="24" id="KW-1185">Reference proteome</keyword>
<evidence type="ECO:0000256" key="17">
    <source>
        <dbReference type="ARBA" id="ARBA00023211"/>
    </source>
</evidence>
<evidence type="ECO:0000256" key="12">
    <source>
        <dbReference type="ARBA" id="ARBA00022840"/>
    </source>
</evidence>
<keyword evidence="11" id="KW-0269">Exonuclease</keyword>
<dbReference type="GO" id="GO:0006310">
    <property type="term" value="P:DNA recombination"/>
    <property type="evidence" value="ECO:0007669"/>
    <property type="project" value="UniProtKB-KW"/>
</dbReference>
<gene>
    <name evidence="23" type="primary">ligD</name>
    <name evidence="23" type="ORF">HBF25_13415</name>
</gene>
<keyword evidence="7" id="KW-0479">Metal-binding</keyword>
<dbReference type="CDD" id="cd07971">
    <property type="entry name" value="OBF_DNA_ligase_LigD"/>
    <property type="match status" value="1"/>
</dbReference>
<keyword evidence="10" id="KW-0378">Hydrolase</keyword>
<dbReference type="GO" id="GO:0046872">
    <property type="term" value="F:metal ion binding"/>
    <property type="evidence" value="ECO:0007669"/>
    <property type="project" value="UniProtKB-KW"/>
</dbReference>
<evidence type="ECO:0000256" key="1">
    <source>
        <dbReference type="ARBA" id="ARBA00001936"/>
    </source>
</evidence>
<evidence type="ECO:0000256" key="15">
    <source>
        <dbReference type="ARBA" id="ARBA00023172"/>
    </source>
</evidence>
<dbReference type="GO" id="GO:0003887">
    <property type="term" value="F:DNA-directed DNA polymerase activity"/>
    <property type="evidence" value="ECO:0007669"/>
    <property type="project" value="UniProtKB-KW"/>
</dbReference>
<evidence type="ECO:0000256" key="7">
    <source>
        <dbReference type="ARBA" id="ARBA00022723"/>
    </source>
</evidence>
<keyword evidence="13" id="KW-0239">DNA-directed DNA polymerase</keyword>
<dbReference type="CDD" id="cd07906">
    <property type="entry name" value="Adenylation_DNA_ligase_LigD_LigC"/>
    <property type="match status" value="1"/>
</dbReference>
<dbReference type="PANTHER" id="PTHR42705:SF2">
    <property type="entry name" value="BIFUNCTIONAL NON-HOMOLOGOUS END JOINING PROTEIN LIGD"/>
    <property type="match status" value="1"/>
</dbReference>
<keyword evidence="16" id="KW-0234">DNA repair</keyword>
<dbReference type="InterPro" id="IPR012309">
    <property type="entry name" value="DNA_ligase_ATP-dep_C"/>
</dbReference>
<dbReference type="Pfam" id="PF01068">
    <property type="entry name" value="DNA_ligase_A_M"/>
    <property type="match status" value="1"/>
</dbReference>
<evidence type="ECO:0000256" key="4">
    <source>
        <dbReference type="ARBA" id="ARBA00022679"/>
    </source>
</evidence>
<dbReference type="NCBIfam" id="TIGR02779">
    <property type="entry name" value="NHEJ_ligase_lig"/>
    <property type="match status" value="1"/>
</dbReference>
<dbReference type="NCBIfam" id="TIGR02777">
    <property type="entry name" value="LigD_PE_dom"/>
    <property type="match status" value="1"/>
</dbReference>
<accession>A0A7X5ZIX9</accession>
<dbReference type="GO" id="GO:0004527">
    <property type="term" value="F:exonuclease activity"/>
    <property type="evidence" value="ECO:0007669"/>
    <property type="project" value="UniProtKB-KW"/>
</dbReference>
<evidence type="ECO:0000256" key="5">
    <source>
        <dbReference type="ARBA" id="ARBA00022695"/>
    </source>
</evidence>
<comment type="cofactor">
    <cofactor evidence="1">
        <name>Mn(2+)</name>
        <dbReference type="ChEBI" id="CHEBI:29035"/>
    </cofactor>
</comment>
<dbReference type="Pfam" id="PF13298">
    <property type="entry name" value="LigD_N"/>
    <property type="match status" value="1"/>
</dbReference>